<evidence type="ECO:0000313" key="1">
    <source>
        <dbReference type="EMBL" id="EWZ51541.1"/>
    </source>
</evidence>
<organism evidence="1">
    <name type="scientific">Fusarium oxysporum Fo47</name>
    <dbReference type="NCBI Taxonomy" id="660027"/>
    <lineage>
        <taxon>Eukaryota</taxon>
        <taxon>Fungi</taxon>
        <taxon>Dikarya</taxon>
        <taxon>Ascomycota</taxon>
        <taxon>Pezizomycotina</taxon>
        <taxon>Sordariomycetes</taxon>
        <taxon>Hypocreomycetidae</taxon>
        <taxon>Hypocreales</taxon>
        <taxon>Nectriaceae</taxon>
        <taxon>Fusarium</taxon>
        <taxon>Fusarium oxysporum species complex</taxon>
    </lineage>
</organism>
<protein>
    <submittedName>
        <fullName evidence="1">Uncharacterized protein</fullName>
    </submittedName>
</protein>
<dbReference type="AlphaFoldDB" id="W9L481"/>
<reference evidence="1" key="2">
    <citation type="submission" date="2012-06" db="EMBL/GenBank/DDBJ databases">
        <title>Annotation of the Genome Sequence of Fusarium oxysporum Fo47.</title>
        <authorList>
            <consortium name="The Broad Institute Genomics Platform"/>
            <person name="Ma L.-J."/>
            <person name="Corby-Kistler H."/>
            <person name="Broz K."/>
            <person name="Gale L.R."/>
            <person name="Jonkers W."/>
            <person name="O'Donnell K."/>
            <person name="Ploetz R."/>
            <person name="Steinberg C."/>
            <person name="Schwartz D.C."/>
            <person name="VanEtten H."/>
            <person name="Zhou S."/>
            <person name="Young S.K."/>
            <person name="Zeng Q."/>
            <person name="Gargeya S."/>
            <person name="Fitzgerald M."/>
            <person name="Abouelleil A."/>
            <person name="Alvarado L."/>
            <person name="Chapman S.B."/>
            <person name="Gainer-Dewar J."/>
            <person name="Goldberg J."/>
            <person name="Griggs A."/>
            <person name="Gujja S."/>
            <person name="Hansen M."/>
            <person name="Howarth C."/>
            <person name="Imamovic A."/>
            <person name="Ireland A."/>
            <person name="Larimer J."/>
            <person name="McCowan C."/>
            <person name="Murphy C."/>
            <person name="Pearson M."/>
            <person name="Poon T.W."/>
            <person name="Priest M."/>
            <person name="Roberts A."/>
            <person name="Saif S."/>
            <person name="Shea T."/>
            <person name="Sykes S."/>
            <person name="Wortman J."/>
            <person name="Nusbaum C."/>
            <person name="Birren B."/>
        </authorList>
    </citation>
    <scope>NUCLEOTIDE SEQUENCE</scope>
    <source>
        <strain evidence="1">Fo47</strain>
    </source>
</reference>
<name>W9L481_FUSOX</name>
<reference evidence="1" key="1">
    <citation type="submission" date="2011-06" db="EMBL/GenBank/DDBJ databases">
        <title>The Genome Sequence of Fusarium oxysporum Fo47.</title>
        <authorList>
            <consortium name="The Broad Institute Genome Sequencing Platform"/>
            <person name="Ma L.-J."/>
            <person name="Gale L.R."/>
            <person name="Schwartz D.C."/>
            <person name="Zhou S."/>
            <person name="Corby-Kistler H."/>
            <person name="Young S.K."/>
            <person name="Zeng Q."/>
            <person name="Gargeya S."/>
            <person name="Fitzgerald M."/>
            <person name="Haas B."/>
            <person name="Abouelleil A."/>
            <person name="Alvarado L."/>
            <person name="Arachchi H.M."/>
            <person name="Berlin A."/>
            <person name="Brown A."/>
            <person name="Chapman S.B."/>
            <person name="Chen Z."/>
            <person name="Dunbar C."/>
            <person name="Freedman E."/>
            <person name="Gearin G."/>
            <person name="Gellesch M."/>
            <person name="Goldberg J."/>
            <person name="Griggs A."/>
            <person name="Gujja S."/>
            <person name="Heiman D."/>
            <person name="Howarth C."/>
            <person name="Larson L."/>
            <person name="Lui A."/>
            <person name="MacDonald P.J.P."/>
            <person name="Mehta T."/>
            <person name="Montmayeur A."/>
            <person name="Murphy C."/>
            <person name="Neiman D."/>
            <person name="Pearson M."/>
            <person name="Priest M."/>
            <person name="Roberts A."/>
            <person name="Saif S."/>
            <person name="Shea T."/>
            <person name="Shenoy N."/>
            <person name="Sisk P."/>
            <person name="Stolte C."/>
            <person name="Sykes S."/>
            <person name="Wortman J."/>
            <person name="Nusbaum C."/>
            <person name="Birren B."/>
        </authorList>
    </citation>
    <scope>NUCLEOTIDE SEQUENCE [LARGE SCALE GENOMIC DNA]</scope>
    <source>
        <strain evidence="1">Fo47</strain>
    </source>
</reference>
<dbReference type="EMBL" id="JH717896">
    <property type="protein sequence ID" value="EWZ51541.1"/>
    <property type="molecule type" value="Genomic_DNA"/>
</dbReference>
<accession>W9L481</accession>
<proteinExistence type="predicted"/>
<dbReference type="Proteomes" id="UP000030766">
    <property type="component" value="Unassembled WGS sequence"/>
</dbReference>
<dbReference type="HOGENOM" id="CLU_3377117_0_0_1"/>
<sequence length="34" mass="4036">MRKHYRVEIMALWEQKLQIGDKATLFMELGQGIT</sequence>
<gene>
    <name evidence="1" type="ORF">FOZG_01592</name>
</gene>
<dbReference type="VEuPathDB" id="FungiDB:FOZG_01592"/>